<sequence length="36" mass="4153">MPRPPWPLLWTPALLCHRLPSSSYSRFLHKGHESGP</sequence>
<accession>A0A0A9H4B3</accession>
<organism evidence="1">
    <name type="scientific">Arundo donax</name>
    <name type="common">Giant reed</name>
    <name type="synonym">Donax arundinaceus</name>
    <dbReference type="NCBI Taxonomy" id="35708"/>
    <lineage>
        <taxon>Eukaryota</taxon>
        <taxon>Viridiplantae</taxon>
        <taxon>Streptophyta</taxon>
        <taxon>Embryophyta</taxon>
        <taxon>Tracheophyta</taxon>
        <taxon>Spermatophyta</taxon>
        <taxon>Magnoliopsida</taxon>
        <taxon>Liliopsida</taxon>
        <taxon>Poales</taxon>
        <taxon>Poaceae</taxon>
        <taxon>PACMAD clade</taxon>
        <taxon>Arundinoideae</taxon>
        <taxon>Arundineae</taxon>
        <taxon>Arundo</taxon>
    </lineage>
</organism>
<reference evidence="1" key="1">
    <citation type="submission" date="2014-09" db="EMBL/GenBank/DDBJ databases">
        <authorList>
            <person name="Magalhaes I.L.F."/>
            <person name="Oliveira U."/>
            <person name="Santos F.R."/>
            <person name="Vidigal T.H.D.A."/>
            <person name="Brescovit A.D."/>
            <person name="Santos A.J."/>
        </authorList>
    </citation>
    <scope>NUCLEOTIDE SEQUENCE</scope>
    <source>
        <tissue evidence="1">Shoot tissue taken approximately 20 cm above the soil surface</tissue>
    </source>
</reference>
<dbReference type="EMBL" id="GBRH01167287">
    <property type="protein sequence ID" value="JAE30609.1"/>
    <property type="molecule type" value="Transcribed_RNA"/>
</dbReference>
<dbReference type="AlphaFoldDB" id="A0A0A9H4B3"/>
<evidence type="ECO:0000313" key="1">
    <source>
        <dbReference type="EMBL" id="JAE30609.1"/>
    </source>
</evidence>
<reference evidence="1" key="2">
    <citation type="journal article" date="2015" name="Data Brief">
        <title>Shoot transcriptome of the giant reed, Arundo donax.</title>
        <authorList>
            <person name="Barrero R.A."/>
            <person name="Guerrero F.D."/>
            <person name="Moolhuijzen P."/>
            <person name="Goolsby J.A."/>
            <person name="Tidwell J."/>
            <person name="Bellgard S.E."/>
            <person name="Bellgard M.I."/>
        </authorList>
    </citation>
    <scope>NUCLEOTIDE SEQUENCE</scope>
    <source>
        <tissue evidence="1">Shoot tissue taken approximately 20 cm above the soil surface</tissue>
    </source>
</reference>
<protein>
    <submittedName>
        <fullName evidence="1">Uncharacterized protein</fullName>
    </submittedName>
</protein>
<proteinExistence type="predicted"/>
<name>A0A0A9H4B3_ARUDO</name>